<evidence type="ECO:0008006" key="2">
    <source>
        <dbReference type="Google" id="ProtNLM"/>
    </source>
</evidence>
<evidence type="ECO:0000313" key="1">
    <source>
        <dbReference type="EMBL" id="SVA99306.1"/>
    </source>
</evidence>
<dbReference type="EMBL" id="UINC01024845">
    <property type="protein sequence ID" value="SVA99306.1"/>
    <property type="molecule type" value="Genomic_DNA"/>
</dbReference>
<protein>
    <recommendedName>
        <fullName evidence="2">NIPSNAP domain-containing protein</fullName>
    </recommendedName>
</protein>
<reference evidence="1" key="1">
    <citation type="submission" date="2018-05" db="EMBL/GenBank/DDBJ databases">
        <authorList>
            <person name="Lanie J.A."/>
            <person name="Ng W.-L."/>
            <person name="Kazmierczak K.M."/>
            <person name="Andrzejewski T.M."/>
            <person name="Davidsen T.M."/>
            <person name="Wayne K.J."/>
            <person name="Tettelin H."/>
            <person name="Glass J.I."/>
            <person name="Rusch D."/>
            <person name="Podicherti R."/>
            <person name="Tsui H.-C.T."/>
            <person name="Winkler M.E."/>
        </authorList>
    </citation>
    <scope>NUCLEOTIDE SEQUENCE</scope>
</reference>
<proteinExistence type="predicted"/>
<dbReference type="AlphaFoldDB" id="A0A382ACP9"/>
<sequence length="101" mass="11403">MVKRIIGIFIPVFICANLLAQNNANIYRVAYLKPKSGGMSQLLAGIKEHNKKHHNKGIMRVRTYRVVSGEKSGWLVRTYGPMTWSQVDEFVANSESKSHAD</sequence>
<name>A0A382ACP9_9ZZZZ</name>
<feature type="non-terminal residue" evidence="1">
    <location>
        <position position="101"/>
    </location>
</feature>
<accession>A0A382ACP9</accession>
<gene>
    <name evidence="1" type="ORF">METZ01_LOCUS152160</name>
</gene>
<organism evidence="1">
    <name type="scientific">marine metagenome</name>
    <dbReference type="NCBI Taxonomy" id="408172"/>
    <lineage>
        <taxon>unclassified sequences</taxon>
        <taxon>metagenomes</taxon>
        <taxon>ecological metagenomes</taxon>
    </lineage>
</organism>